<feature type="domain" description="Major facilitator superfamily (MFS) profile" evidence="8">
    <location>
        <begin position="9"/>
        <end position="490"/>
    </location>
</feature>
<dbReference type="Gene3D" id="1.20.1720.10">
    <property type="entry name" value="Multidrug resistance protein D"/>
    <property type="match status" value="1"/>
</dbReference>
<feature type="transmembrane region" description="Helical" evidence="7">
    <location>
        <begin position="195"/>
        <end position="212"/>
    </location>
</feature>
<reference evidence="9 10" key="1">
    <citation type="submission" date="2018-06" db="EMBL/GenBank/DDBJ databases">
        <title>Genomic Encyclopedia of Type Strains, Phase IV (KMG-IV): sequencing the most valuable type-strain genomes for metagenomic binning, comparative biology and taxonomic classification.</title>
        <authorList>
            <person name="Goeker M."/>
        </authorList>
    </citation>
    <scope>NUCLEOTIDE SEQUENCE [LARGE SCALE GENOMIC DNA]</scope>
    <source>
        <strain evidence="9 10">DSM 25619</strain>
    </source>
</reference>
<sequence length="499" mass="52954">MALQNRWLVLAIVSSALFLIVIDMTVLYTALPRLTHDLAASASEKLWIINAYPLVVAGLLPGVGSLGDRLGHKRMFTSGLVVFGLASLTAAYAPTAEVLIAARVLLAVGAAMMMPATLSIIRLTFEDEHERSFAIGIWAAVASGGAAFGPVVGGVLLEYFWWGSVFLINVPVVVIALLFALFVLESRPGNKNRKWDLIGSIQVMIGLVGVTFALKELAKRDGSLVLFAVALVVGLTALVVFYRRQRATNGMLIDFSLFSNRKFSSGVMAASVSAAALIGVELVFSQRLQLVAGYSPLEAGLLILPIPLAAFVAGPLVGWGLPKIGAARVLWGGMMITGLGCTLYLLSFQLQPHVWLIGLMIMGFGVGASMTGASTAIMGNAPQEKAGMAASVEEVSFELGGATGVTIFGSLMTAIYTAFMVIPAGSGFTDTIRDSLDEALLFAETLPADQAQHLREIGFIAFDQAFMWVIGTAVLLIFSTALLIFRMNRKSCEAALKKA</sequence>
<accession>A0A366E9C1</accession>
<evidence type="ECO:0000256" key="4">
    <source>
        <dbReference type="ARBA" id="ARBA00022692"/>
    </source>
</evidence>
<dbReference type="InterPro" id="IPR036259">
    <property type="entry name" value="MFS_trans_sf"/>
</dbReference>
<evidence type="ECO:0000256" key="7">
    <source>
        <dbReference type="SAM" id="Phobius"/>
    </source>
</evidence>
<evidence type="ECO:0000256" key="2">
    <source>
        <dbReference type="ARBA" id="ARBA00022448"/>
    </source>
</evidence>
<keyword evidence="4 7" id="KW-0812">Transmembrane</keyword>
<dbReference type="Gene3D" id="1.20.1250.20">
    <property type="entry name" value="MFS general substrate transporter like domains"/>
    <property type="match status" value="1"/>
</dbReference>
<feature type="transmembrane region" description="Helical" evidence="7">
    <location>
        <begin position="224"/>
        <end position="242"/>
    </location>
</feature>
<feature type="transmembrane region" description="Helical" evidence="7">
    <location>
        <begin position="7"/>
        <end position="31"/>
    </location>
</feature>
<dbReference type="Proteomes" id="UP000252893">
    <property type="component" value="Unassembled WGS sequence"/>
</dbReference>
<keyword evidence="2" id="KW-0813">Transport</keyword>
<dbReference type="AlphaFoldDB" id="A0A366E9C1"/>
<feature type="transmembrane region" description="Helical" evidence="7">
    <location>
        <begin position="299"/>
        <end position="317"/>
    </location>
</feature>
<dbReference type="PANTHER" id="PTHR42718:SF47">
    <property type="entry name" value="METHYL VIOLOGEN RESISTANCE PROTEIN SMVA"/>
    <property type="match status" value="1"/>
</dbReference>
<dbReference type="OrthoDB" id="9807274at2"/>
<keyword evidence="5 7" id="KW-1133">Transmembrane helix</keyword>
<feature type="transmembrane region" description="Helical" evidence="7">
    <location>
        <begin position="100"/>
        <end position="121"/>
    </location>
</feature>
<dbReference type="InterPro" id="IPR011701">
    <property type="entry name" value="MFS"/>
</dbReference>
<keyword evidence="3" id="KW-1003">Cell membrane</keyword>
<dbReference type="GO" id="GO:0005886">
    <property type="term" value="C:plasma membrane"/>
    <property type="evidence" value="ECO:0007669"/>
    <property type="project" value="UniProtKB-SubCell"/>
</dbReference>
<feature type="transmembrane region" description="Helical" evidence="7">
    <location>
        <begin position="133"/>
        <end position="153"/>
    </location>
</feature>
<feature type="transmembrane region" description="Helical" evidence="7">
    <location>
        <begin position="75"/>
        <end position="94"/>
    </location>
</feature>
<dbReference type="Pfam" id="PF07690">
    <property type="entry name" value="MFS_1"/>
    <property type="match status" value="1"/>
</dbReference>
<evidence type="ECO:0000256" key="6">
    <source>
        <dbReference type="ARBA" id="ARBA00023136"/>
    </source>
</evidence>
<evidence type="ECO:0000313" key="9">
    <source>
        <dbReference type="EMBL" id="RBO99020.1"/>
    </source>
</evidence>
<evidence type="ECO:0000256" key="5">
    <source>
        <dbReference type="ARBA" id="ARBA00022989"/>
    </source>
</evidence>
<comment type="caution">
    <text evidence="9">The sequence shown here is derived from an EMBL/GenBank/DDBJ whole genome shotgun (WGS) entry which is preliminary data.</text>
</comment>
<organism evidence="9 10">
    <name type="scientific">Pseudochrobactrum asaccharolyticum</name>
    <dbReference type="NCBI Taxonomy" id="354351"/>
    <lineage>
        <taxon>Bacteria</taxon>
        <taxon>Pseudomonadati</taxon>
        <taxon>Pseudomonadota</taxon>
        <taxon>Alphaproteobacteria</taxon>
        <taxon>Hyphomicrobiales</taxon>
        <taxon>Brucellaceae</taxon>
        <taxon>Pseudochrobactrum</taxon>
    </lineage>
</organism>
<feature type="transmembrane region" description="Helical" evidence="7">
    <location>
        <begin position="399"/>
        <end position="422"/>
    </location>
</feature>
<evidence type="ECO:0000259" key="8">
    <source>
        <dbReference type="PROSITE" id="PS50850"/>
    </source>
</evidence>
<dbReference type="CDD" id="cd17321">
    <property type="entry name" value="MFS_MMR_MDR_like"/>
    <property type="match status" value="1"/>
</dbReference>
<dbReference type="SUPFAM" id="SSF103473">
    <property type="entry name" value="MFS general substrate transporter"/>
    <property type="match status" value="1"/>
</dbReference>
<evidence type="ECO:0000256" key="3">
    <source>
        <dbReference type="ARBA" id="ARBA00022475"/>
    </source>
</evidence>
<dbReference type="PROSITE" id="PS50850">
    <property type="entry name" value="MFS"/>
    <property type="match status" value="1"/>
</dbReference>
<dbReference type="InterPro" id="IPR020846">
    <property type="entry name" value="MFS_dom"/>
</dbReference>
<feature type="transmembrane region" description="Helical" evidence="7">
    <location>
        <begin position="329"/>
        <end position="348"/>
    </location>
</feature>
<feature type="transmembrane region" description="Helical" evidence="7">
    <location>
        <begin position="46"/>
        <end position="63"/>
    </location>
</feature>
<evidence type="ECO:0000256" key="1">
    <source>
        <dbReference type="ARBA" id="ARBA00004651"/>
    </source>
</evidence>
<proteinExistence type="predicted"/>
<name>A0A366E9C1_9HYPH</name>
<dbReference type="EMBL" id="QNRH01000001">
    <property type="protein sequence ID" value="RBO99020.1"/>
    <property type="molecule type" value="Genomic_DNA"/>
</dbReference>
<feature type="transmembrane region" description="Helical" evidence="7">
    <location>
        <begin position="159"/>
        <end position="183"/>
    </location>
</feature>
<dbReference type="PANTHER" id="PTHR42718">
    <property type="entry name" value="MAJOR FACILITATOR SUPERFAMILY MULTIDRUG TRANSPORTER MFSC"/>
    <property type="match status" value="1"/>
</dbReference>
<feature type="transmembrane region" description="Helical" evidence="7">
    <location>
        <begin position="263"/>
        <end position="284"/>
    </location>
</feature>
<keyword evidence="6 7" id="KW-0472">Membrane</keyword>
<dbReference type="GO" id="GO:0022857">
    <property type="term" value="F:transmembrane transporter activity"/>
    <property type="evidence" value="ECO:0007669"/>
    <property type="project" value="InterPro"/>
</dbReference>
<gene>
    <name evidence="9" type="ORF">DFR47_101629</name>
</gene>
<keyword evidence="10" id="KW-1185">Reference proteome</keyword>
<feature type="transmembrane region" description="Helical" evidence="7">
    <location>
        <begin position="354"/>
        <end position="378"/>
    </location>
</feature>
<protein>
    <submittedName>
        <fullName evidence="9">DHA2 family multidrug resistance protein-like MFS transporter</fullName>
    </submittedName>
</protein>
<comment type="subcellular location">
    <subcellularLocation>
        <location evidence="1">Cell membrane</location>
        <topology evidence="1">Multi-pass membrane protein</topology>
    </subcellularLocation>
</comment>
<evidence type="ECO:0000313" key="10">
    <source>
        <dbReference type="Proteomes" id="UP000252893"/>
    </source>
</evidence>
<feature type="transmembrane region" description="Helical" evidence="7">
    <location>
        <begin position="465"/>
        <end position="485"/>
    </location>
</feature>
<dbReference type="RefSeq" id="WP_113942908.1">
    <property type="nucleotide sequence ID" value="NZ_JBHEEG010000005.1"/>
</dbReference>